<feature type="transmembrane region" description="Helical" evidence="10">
    <location>
        <begin position="141"/>
        <end position="160"/>
    </location>
</feature>
<keyword evidence="6 10" id="KW-0472">Membrane</keyword>
<feature type="transmembrane region" description="Helical" evidence="10">
    <location>
        <begin position="21"/>
        <end position="46"/>
    </location>
</feature>
<evidence type="ECO:0000256" key="6">
    <source>
        <dbReference type="ARBA" id="ARBA00023136"/>
    </source>
</evidence>
<dbReference type="InterPro" id="IPR017452">
    <property type="entry name" value="GPCR_Rhodpsn_7TM"/>
</dbReference>
<dbReference type="CDD" id="cd00637">
    <property type="entry name" value="7tm_classA_rhodopsin-like"/>
    <property type="match status" value="1"/>
</dbReference>
<dbReference type="GO" id="GO:0005886">
    <property type="term" value="C:plasma membrane"/>
    <property type="evidence" value="ECO:0007669"/>
    <property type="project" value="UniProtKB-SubCell"/>
</dbReference>
<dbReference type="AlphaFoldDB" id="A0A8S3ZKR9"/>
<sequence>MNVNASTVSDDTDVCVIHNNFGTYIVIITLIISSLSIIECIVVIFVTWFTEKLHINTNILVASLAVNDLLLAISFIGNQVSVVPGFLLSSVKSKLFMSLIYGVSSGSTNLSIMHMMVIAVDRYIQIAHPFYYMKAMTKKKIYIILLCLWIIYLIFIIIPLTVFSDDKYHRKCIVIHQPVAYSVVGVAVYFICLVIICICYSKIAHVAFKHKQSAISRRLGCNLAYSETEQREQLKAALRSVKYLALMFGVFFISTCPPFLLASLGLRYSFSENVVLGLFSLVPIHSSINFLIYGYMNKEFQTSLVKSLSTIKGYCCKCRY</sequence>
<feature type="transmembrane region" description="Helical" evidence="10">
    <location>
        <begin position="243"/>
        <end position="262"/>
    </location>
</feature>
<dbReference type="PRINTS" id="PR00237">
    <property type="entry name" value="GPCRRHODOPSN"/>
</dbReference>
<accession>A0A8S3ZKR9</accession>
<dbReference type="InterPro" id="IPR000276">
    <property type="entry name" value="GPCR_Rhodpsn"/>
</dbReference>
<evidence type="ECO:0000259" key="11">
    <source>
        <dbReference type="PROSITE" id="PS50262"/>
    </source>
</evidence>
<evidence type="ECO:0000256" key="7">
    <source>
        <dbReference type="ARBA" id="ARBA00023170"/>
    </source>
</evidence>
<keyword evidence="3 9" id="KW-0812">Transmembrane</keyword>
<keyword evidence="8 9" id="KW-0807">Transducer</keyword>
<comment type="caution">
    <text evidence="12">The sequence shown here is derived from an EMBL/GenBank/DDBJ whole genome shotgun (WGS) entry which is preliminary data.</text>
</comment>
<keyword evidence="13" id="KW-1185">Reference proteome</keyword>
<dbReference type="Gene3D" id="1.20.1070.10">
    <property type="entry name" value="Rhodopsin 7-helix transmembrane proteins"/>
    <property type="match status" value="1"/>
</dbReference>
<dbReference type="GO" id="GO:0004930">
    <property type="term" value="F:G protein-coupled receptor activity"/>
    <property type="evidence" value="ECO:0007669"/>
    <property type="project" value="UniProtKB-KW"/>
</dbReference>
<dbReference type="SMART" id="SM01381">
    <property type="entry name" value="7TM_GPCR_Srsx"/>
    <property type="match status" value="1"/>
</dbReference>
<dbReference type="OrthoDB" id="6123079at2759"/>
<feature type="transmembrane region" description="Helical" evidence="10">
    <location>
        <begin position="180"/>
        <end position="201"/>
    </location>
</feature>
<dbReference type="InterPro" id="IPR050569">
    <property type="entry name" value="TAAR"/>
</dbReference>
<evidence type="ECO:0000313" key="12">
    <source>
        <dbReference type="EMBL" id="CAG5128618.1"/>
    </source>
</evidence>
<dbReference type="Proteomes" id="UP000678393">
    <property type="component" value="Unassembled WGS sequence"/>
</dbReference>
<dbReference type="PROSITE" id="PS50262">
    <property type="entry name" value="G_PROTEIN_RECEP_F1_2"/>
    <property type="match status" value="1"/>
</dbReference>
<name>A0A8S3ZKR9_9EUPU</name>
<dbReference type="PROSITE" id="PS00237">
    <property type="entry name" value="G_PROTEIN_RECEP_F1_1"/>
    <property type="match status" value="1"/>
</dbReference>
<keyword evidence="2" id="KW-1003">Cell membrane</keyword>
<feature type="transmembrane region" description="Helical" evidence="10">
    <location>
        <begin position="58"/>
        <end position="76"/>
    </location>
</feature>
<keyword evidence="7 9" id="KW-0675">Receptor</keyword>
<comment type="subcellular location">
    <subcellularLocation>
        <location evidence="1">Cell membrane</location>
        <topology evidence="1">Multi-pass membrane protein</topology>
    </subcellularLocation>
</comment>
<evidence type="ECO:0000256" key="9">
    <source>
        <dbReference type="RuleBase" id="RU000688"/>
    </source>
</evidence>
<dbReference type="PANTHER" id="PTHR24249:SF372">
    <property type="entry name" value="G-PROTEIN COUPLED RECEPTORS FAMILY 1 PROFILE DOMAIN-CONTAINING PROTEIN"/>
    <property type="match status" value="1"/>
</dbReference>
<comment type="similarity">
    <text evidence="9">Belongs to the G-protein coupled receptor 1 family.</text>
</comment>
<evidence type="ECO:0000256" key="4">
    <source>
        <dbReference type="ARBA" id="ARBA00022989"/>
    </source>
</evidence>
<dbReference type="Pfam" id="PF00001">
    <property type="entry name" value="7tm_1"/>
    <property type="match status" value="1"/>
</dbReference>
<organism evidence="12 13">
    <name type="scientific">Candidula unifasciata</name>
    <dbReference type="NCBI Taxonomy" id="100452"/>
    <lineage>
        <taxon>Eukaryota</taxon>
        <taxon>Metazoa</taxon>
        <taxon>Spiralia</taxon>
        <taxon>Lophotrochozoa</taxon>
        <taxon>Mollusca</taxon>
        <taxon>Gastropoda</taxon>
        <taxon>Heterobranchia</taxon>
        <taxon>Euthyneura</taxon>
        <taxon>Panpulmonata</taxon>
        <taxon>Eupulmonata</taxon>
        <taxon>Stylommatophora</taxon>
        <taxon>Helicina</taxon>
        <taxon>Helicoidea</taxon>
        <taxon>Geomitridae</taxon>
        <taxon>Candidula</taxon>
    </lineage>
</organism>
<feature type="transmembrane region" description="Helical" evidence="10">
    <location>
        <begin position="96"/>
        <end position="120"/>
    </location>
</feature>
<keyword evidence="4 10" id="KW-1133">Transmembrane helix</keyword>
<reference evidence="12" key="1">
    <citation type="submission" date="2021-04" db="EMBL/GenBank/DDBJ databases">
        <authorList>
            <consortium name="Molecular Ecology Group"/>
        </authorList>
    </citation>
    <scope>NUCLEOTIDE SEQUENCE</scope>
</reference>
<dbReference type="PANTHER" id="PTHR24249">
    <property type="entry name" value="HISTAMINE RECEPTOR-RELATED G-PROTEIN COUPLED RECEPTOR"/>
    <property type="match status" value="1"/>
</dbReference>
<dbReference type="SUPFAM" id="SSF81321">
    <property type="entry name" value="Family A G protein-coupled receptor-like"/>
    <property type="match status" value="1"/>
</dbReference>
<evidence type="ECO:0000256" key="1">
    <source>
        <dbReference type="ARBA" id="ARBA00004651"/>
    </source>
</evidence>
<gene>
    <name evidence="12" type="ORF">CUNI_LOCUS14176</name>
</gene>
<evidence type="ECO:0000256" key="10">
    <source>
        <dbReference type="SAM" id="Phobius"/>
    </source>
</evidence>
<feature type="domain" description="G-protein coupled receptors family 1 profile" evidence="11">
    <location>
        <begin position="39"/>
        <end position="293"/>
    </location>
</feature>
<evidence type="ECO:0000256" key="8">
    <source>
        <dbReference type="ARBA" id="ARBA00023224"/>
    </source>
</evidence>
<proteinExistence type="inferred from homology"/>
<evidence type="ECO:0000256" key="5">
    <source>
        <dbReference type="ARBA" id="ARBA00023040"/>
    </source>
</evidence>
<evidence type="ECO:0000256" key="2">
    <source>
        <dbReference type="ARBA" id="ARBA00022475"/>
    </source>
</evidence>
<evidence type="ECO:0000256" key="3">
    <source>
        <dbReference type="ARBA" id="ARBA00022692"/>
    </source>
</evidence>
<keyword evidence="5 9" id="KW-0297">G-protein coupled receptor</keyword>
<protein>
    <recommendedName>
        <fullName evidence="11">G-protein coupled receptors family 1 profile domain-containing protein</fullName>
    </recommendedName>
</protein>
<evidence type="ECO:0000313" key="13">
    <source>
        <dbReference type="Proteomes" id="UP000678393"/>
    </source>
</evidence>
<dbReference type="EMBL" id="CAJHNH020003139">
    <property type="protein sequence ID" value="CAG5128618.1"/>
    <property type="molecule type" value="Genomic_DNA"/>
</dbReference>
<feature type="transmembrane region" description="Helical" evidence="10">
    <location>
        <begin position="274"/>
        <end position="296"/>
    </location>
</feature>